<dbReference type="RefSeq" id="WP_186834713.1">
    <property type="nucleotide sequence ID" value="NZ_JACOOQ010000003.1"/>
</dbReference>
<proteinExistence type="predicted"/>
<accession>A0A8I0DNS6</accession>
<dbReference type="Pfam" id="PF05635">
    <property type="entry name" value="23S_rRNA_IVP"/>
    <property type="match status" value="1"/>
</dbReference>
<dbReference type="AlphaFoldDB" id="A0A8I0DNS6"/>
<name>A0A8I0DNS6_9CLOT</name>
<dbReference type="InterPro" id="IPR036583">
    <property type="entry name" value="23S_rRNA_IVS_sf"/>
</dbReference>
<organism evidence="1 2">
    <name type="scientific">Clostridium lentum</name>
    <dbReference type="NCBI Taxonomy" id="2763037"/>
    <lineage>
        <taxon>Bacteria</taxon>
        <taxon>Bacillati</taxon>
        <taxon>Bacillota</taxon>
        <taxon>Clostridia</taxon>
        <taxon>Eubacteriales</taxon>
        <taxon>Clostridiaceae</taxon>
        <taxon>Clostridium</taxon>
    </lineage>
</organism>
<reference evidence="1" key="1">
    <citation type="submission" date="2020-08" db="EMBL/GenBank/DDBJ databases">
        <title>Genome public.</title>
        <authorList>
            <person name="Liu C."/>
            <person name="Sun Q."/>
        </authorList>
    </citation>
    <scope>NUCLEOTIDE SEQUENCE</scope>
    <source>
        <strain evidence="1">NSJ-42</strain>
    </source>
</reference>
<dbReference type="PIRSF" id="PIRSF035652">
    <property type="entry name" value="CHP02436"/>
    <property type="match status" value="1"/>
</dbReference>
<dbReference type="Gene3D" id="1.20.1440.60">
    <property type="entry name" value="23S rRNA-intervening sequence"/>
    <property type="match status" value="1"/>
</dbReference>
<protein>
    <submittedName>
        <fullName evidence="1">Four helix bundle protein</fullName>
    </submittedName>
</protein>
<comment type="caution">
    <text evidence="1">The sequence shown here is derived from an EMBL/GenBank/DDBJ whole genome shotgun (WGS) entry which is preliminary data.</text>
</comment>
<sequence>MNKSIIYVKCENFSVLIIEIYKLLIEKKEFVMSKQLLKSSTSIGANVAESRFAQSKKDFISKMHIALKEANESEYWIKLLWKGEYIDKEIYIKLNKYITEIIVMLVKIIKTSKENE</sequence>
<evidence type="ECO:0000313" key="1">
    <source>
        <dbReference type="EMBL" id="MBC5639446.1"/>
    </source>
</evidence>
<dbReference type="InterPro" id="IPR012657">
    <property type="entry name" value="23S_rRNA-intervening_sequence"/>
</dbReference>
<dbReference type="PANTHER" id="PTHR38471">
    <property type="entry name" value="FOUR HELIX BUNDLE PROTEIN"/>
    <property type="match status" value="1"/>
</dbReference>
<evidence type="ECO:0000313" key="2">
    <source>
        <dbReference type="Proteomes" id="UP000662088"/>
    </source>
</evidence>
<dbReference type="Proteomes" id="UP000662088">
    <property type="component" value="Unassembled WGS sequence"/>
</dbReference>
<keyword evidence="2" id="KW-1185">Reference proteome</keyword>
<dbReference type="SUPFAM" id="SSF158446">
    <property type="entry name" value="IVS-encoded protein-like"/>
    <property type="match status" value="1"/>
</dbReference>
<dbReference type="NCBIfam" id="TIGR02436">
    <property type="entry name" value="four helix bundle protein"/>
    <property type="match status" value="1"/>
</dbReference>
<dbReference type="EMBL" id="JACOOQ010000003">
    <property type="protein sequence ID" value="MBC5639446.1"/>
    <property type="molecule type" value="Genomic_DNA"/>
</dbReference>
<gene>
    <name evidence="1" type="ORF">H8R92_03175</name>
</gene>
<dbReference type="PANTHER" id="PTHR38471:SF2">
    <property type="entry name" value="FOUR HELIX BUNDLE PROTEIN"/>
    <property type="match status" value="1"/>
</dbReference>